<accession>A0A919PWJ1</accession>
<feature type="domain" description="Lsr2 dimerization" evidence="2">
    <location>
        <begin position="1"/>
        <end position="58"/>
    </location>
</feature>
<evidence type="ECO:0000313" key="4">
    <source>
        <dbReference type="EMBL" id="GIG51592.1"/>
    </source>
</evidence>
<dbReference type="Pfam" id="PF23359">
    <property type="entry name" value="Lsr2_DNA-bd"/>
    <property type="match status" value="1"/>
</dbReference>
<dbReference type="AlphaFoldDB" id="A0A919PWJ1"/>
<evidence type="ECO:0000256" key="1">
    <source>
        <dbReference type="ARBA" id="ARBA00023125"/>
    </source>
</evidence>
<dbReference type="GO" id="GO:0016746">
    <property type="term" value="F:acyltransferase activity"/>
    <property type="evidence" value="ECO:0007669"/>
    <property type="project" value="InterPro"/>
</dbReference>
<evidence type="ECO:0000259" key="3">
    <source>
        <dbReference type="Pfam" id="PF23359"/>
    </source>
</evidence>
<feature type="domain" description="Lsr2 DNA-binding" evidence="3">
    <location>
        <begin position="84"/>
        <end position="118"/>
    </location>
</feature>
<dbReference type="Pfam" id="PF11774">
    <property type="entry name" value="Lsr2"/>
    <property type="match status" value="1"/>
</dbReference>
<keyword evidence="1" id="KW-0238">DNA-binding</keyword>
<dbReference type="InterPro" id="IPR055370">
    <property type="entry name" value="Lsr2_DNA-bd"/>
</dbReference>
<dbReference type="InterPro" id="IPR042261">
    <property type="entry name" value="Lsr2-like_dimerization"/>
</dbReference>
<organism evidence="4 5">
    <name type="scientific">Dactylosporangium siamense</name>
    <dbReference type="NCBI Taxonomy" id="685454"/>
    <lineage>
        <taxon>Bacteria</taxon>
        <taxon>Bacillati</taxon>
        <taxon>Actinomycetota</taxon>
        <taxon>Actinomycetes</taxon>
        <taxon>Micromonosporales</taxon>
        <taxon>Micromonosporaceae</taxon>
        <taxon>Dactylosporangium</taxon>
    </lineage>
</organism>
<sequence length="122" mass="13252">MARRVIHELIDDLDGELADESVSFGLDGVQYTIDLSNKHAAELRDALAPFVGAASKVGRLTPASAAAPARPGGRVRPVLSARAEREQNRAIREWALSKGIEVSDRGRIRSDLVERYHAEAGH</sequence>
<reference evidence="4" key="1">
    <citation type="submission" date="2021-01" db="EMBL/GenBank/DDBJ databases">
        <title>Whole genome shotgun sequence of Dactylosporangium siamense NBRC 106093.</title>
        <authorList>
            <person name="Komaki H."/>
            <person name="Tamura T."/>
        </authorList>
    </citation>
    <scope>NUCLEOTIDE SEQUENCE</scope>
    <source>
        <strain evidence="4">NBRC 106093</strain>
    </source>
</reference>
<comment type="caution">
    <text evidence="4">The sequence shown here is derived from an EMBL/GenBank/DDBJ whole genome shotgun (WGS) entry which is preliminary data.</text>
</comment>
<proteinExistence type="predicted"/>
<dbReference type="GO" id="GO:0003677">
    <property type="term" value="F:DNA binding"/>
    <property type="evidence" value="ECO:0007669"/>
    <property type="project" value="UniProtKB-KW"/>
</dbReference>
<dbReference type="Gene3D" id="4.10.320.10">
    <property type="entry name" value="E3-binding domain"/>
    <property type="match status" value="1"/>
</dbReference>
<protein>
    <submittedName>
        <fullName evidence="4">Lsr2 family protein</fullName>
    </submittedName>
</protein>
<dbReference type="Gene3D" id="3.30.60.230">
    <property type="entry name" value="Lsr2, dimerization domain"/>
    <property type="match status" value="1"/>
</dbReference>
<evidence type="ECO:0000313" key="5">
    <source>
        <dbReference type="Proteomes" id="UP000660611"/>
    </source>
</evidence>
<dbReference type="Proteomes" id="UP000660611">
    <property type="component" value="Unassembled WGS sequence"/>
</dbReference>
<dbReference type="EMBL" id="BONQ01000156">
    <property type="protein sequence ID" value="GIG51592.1"/>
    <property type="molecule type" value="Genomic_DNA"/>
</dbReference>
<dbReference type="InterPro" id="IPR036625">
    <property type="entry name" value="E3-bd_dom_sf"/>
</dbReference>
<dbReference type="RefSeq" id="WP_203853194.1">
    <property type="nucleotide sequence ID" value="NZ_BAAAVW010000035.1"/>
</dbReference>
<keyword evidence="5" id="KW-1185">Reference proteome</keyword>
<evidence type="ECO:0000259" key="2">
    <source>
        <dbReference type="Pfam" id="PF11774"/>
    </source>
</evidence>
<name>A0A919PWJ1_9ACTN</name>
<dbReference type="InterPro" id="IPR024412">
    <property type="entry name" value="Lsr2_dim_dom"/>
</dbReference>
<gene>
    <name evidence="4" type="ORF">Dsi01nite_096330</name>
</gene>